<evidence type="ECO:0000313" key="2">
    <source>
        <dbReference type="Proteomes" id="UP000789920"/>
    </source>
</evidence>
<sequence>NRAKISEIIGFKIMDDKPSFHKNASDSLNNLDDFKKIKLADTTLEDQNILIFLDKNISDLSNSLVRDKIKNTKSENASAVKVL</sequence>
<protein>
    <submittedName>
        <fullName evidence="1">22959_t:CDS:1</fullName>
    </submittedName>
</protein>
<evidence type="ECO:0000313" key="1">
    <source>
        <dbReference type="EMBL" id="CAG8716769.1"/>
    </source>
</evidence>
<reference evidence="1" key="1">
    <citation type="submission" date="2021-06" db="EMBL/GenBank/DDBJ databases">
        <authorList>
            <person name="Kallberg Y."/>
            <person name="Tangrot J."/>
            <person name="Rosling A."/>
        </authorList>
    </citation>
    <scope>NUCLEOTIDE SEQUENCE</scope>
    <source>
        <strain evidence="1">MA461A</strain>
    </source>
</reference>
<keyword evidence="2" id="KW-1185">Reference proteome</keyword>
<accession>A0ACA9PNQ7</accession>
<feature type="non-terminal residue" evidence="1">
    <location>
        <position position="1"/>
    </location>
</feature>
<dbReference type="Proteomes" id="UP000789920">
    <property type="component" value="Unassembled WGS sequence"/>
</dbReference>
<name>A0ACA9PNQ7_9GLOM</name>
<gene>
    <name evidence="1" type="ORF">RPERSI_LOCUS10955</name>
</gene>
<dbReference type="EMBL" id="CAJVQC010022165">
    <property type="protein sequence ID" value="CAG8716769.1"/>
    <property type="molecule type" value="Genomic_DNA"/>
</dbReference>
<comment type="caution">
    <text evidence="1">The sequence shown here is derived from an EMBL/GenBank/DDBJ whole genome shotgun (WGS) entry which is preliminary data.</text>
</comment>
<proteinExistence type="predicted"/>
<feature type="non-terminal residue" evidence="1">
    <location>
        <position position="83"/>
    </location>
</feature>
<organism evidence="1 2">
    <name type="scientific">Racocetra persica</name>
    <dbReference type="NCBI Taxonomy" id="160502"/>
    <lineage>
        <taxon>Eukaryota</taxon>
        <taxon>Fungi</taxon>
        <taxon>Fungi incertae sedis</taxon>
        <taxon>Mucoromycota</taxon>
        <taxon>Glomeromycotina</taxon>
        <taxon>Glomeromycetes</taxon>
        <taxon>Diversisporales</taxon>
        <taxon>Gigasporaceae</taxon>
        <taxon>Racocetra</taxon>
    </lineage>
</organism>